<evidence type="ECO:0000259" key="4">
    <source>
        <dbReference type="PROSITE" id="PS50995"/>
    </source>
</evidence>
<evidence type="ECO:0000256" key="1">
    <source>
        <dbReference type="ARBA" id="ARBA00023015"/>
    </source>
</evidence>
<keyword evidence="3" id="KW-0804">Transcription</keyword>
<evidence type="ECO:0000256" key="3">
    <source>
        <dbReference type="ARBA" id="ARBA00023163"/>
    </source>
</evidence>
<evidence type="ECO:0000313" key="5">
    <source>
        <dbReference type="EMBL" id="SCC27542.1"/>
    </source>
</evidence>
<feature type="domain" description="HTH marR-type" evidence="4">
    <location>
        <begin position="6"/>
        <end position="140"/>
    </location>
</feature>
<proteinExistence type="predicted"/>
<dbReference type="EMBL" id="FMAR01000005">
    <property type="protein sequence ID" value="SCC27542.1"/>
    <property type="molecule type" value="Genomic_DNA"/>
</dbReference>
<dbReference type="InterPro" id="IPR023187">
    <property type="entry name" value="Tscrpt_reg_MarR-type_CS"/>
</dbReference>
<accession>A0A1C4D871</accession>
<dbReference type="PANTHER" id="PTHR39515">
    <property type="entry name" value="CONSERVED PROTEIN"/>
    <property type="match status" value="1"/>
</dbReference>
<dbReference type="GO" id="GO:0003700">
    <property type="term" value="F:DNA-binding transcription factor activity"/>
    <property type="evidence" value="ECO:0007669"/>
    <property type="project" value="InterPro"/>
</dbReference>
<dbReference type="Gene3D" id="1.10.10.10">
    <property type="entry name" value="Winged helix-like DNA-binding domain superfamily/Winged helix DNA-binding domain"/>
    <property type="match status" value="1"/>
</dbReference>
<dbReference type="PANTHER" id="PTHR39515:SF2">
    <property type="entry name" value="HTH-TYPE TRANSCRIPTIONAL REGULATOR RV0880"/>
    <property type="match status" value="1"/>
</dbReference>
<sequence>MSSKQNQQLVSDLRTVVTRLVKKLRTKSSLSVHLSLTERSVMGLLDSHKELLPSELAAMEKVTTASMSQILAHLLELGYIIRKPSATDGRKAIISLSQVGKDTVLQARSQREEWLLKALEHTTTAEEQARLRSIIDILTKLVDYE</sequence>
<dbReference type="InterPro" id="IPR000835">
    <property type="entry name" value="HTH_MarR-typ"/>
</dbReference>
<keyword evidence="6" id="KW-1185">Reference proteome</keyword>
<dbReference type="AlphaFoldDB" id="A0A1C4D871"/>
<dbReference type="RefSeq" id="WP_089711384.1">
    <property type="nucleotide sequence ID" value="NZ_FMAR01000005.1"/>
</dbReference>
<dbReference type="Proteomes" id="UP000242818">
    <property type="component" value="Unassembled WGS sequence"/>
</dbReference>
<keyword evidence="2 5" id="KW-0238">DNA-binding</keyword>
<protein>
    <submittedName>
        <fullName evidence="5">DNA-binding transcriptional regulator, MarR family</fullName>
    </submittedName>
</protein>
<dbReference type="SMART" id="SM00347">
    <property type="entry name" value="HTH_MARR"/>
    <property type="match status" value="1"/>
</dbReference>
<dbReference type="PROSITE" id="PS01117">
    <property type="entry name" value="HTH_MARR_1"/>
    <property type="match status" value="1"/>
</dbReference>
<evidence type="ECO:0000256" key="2">
    <source>
        <dbReference type="ARBA" id="ARBA00023125"/>
    </source>
</evidence>
<name>A0A1C4D871_9BACT</name>
<dbReference type="Pfam" id="PF12802">
    <property type="entry name" value="MarR_2"/>
    <property type="match status" value="1"/>
</dbReference>
<gene>
    <name evidence="5" type="ORF">GA0116948_105123</name>
</gene>
<dbReference type="GO" id="GO:0003677">
    <property type="term" value="F:DNA binding"/>
    <property type="evidence" value="ECO:0007669"/>
    <property type="project" value="UniProtKB-KW"/>
</dbReference>
<organism evidence="5 6">
    <name type="scientific">Chitinophaga costaii</name>
    <dbReference type="NCBI Taxonomy" id="1335309"/>
    <lineage>
        <taxon>Bacteria</taxon>
        <taxon>Pseudomonadati</taxon>
        <taxon>Bacteroidota</taxon>
        <taxon>Chitinophagia</taxon>
        <taxon>Chitinophagales</taxon>
        <taxon>Chitinophagaceae</taxon>
        <taxon>Chitinophaga</taxon>
    </lineage>
</organism>
<reference evidence="5 6" key="1">
    <citation type="submission" date="2016-08" db="EMBL/GenBank/DDBJ databases">
        <authorList>
            <person name="Seilhamer J.J."/>
        </authorList>
    </citation>
    <scope>NUCLEOTIDE SEQUENCE [LARGE SCALE GENOMIC DNA]</scope>
    <source>
        <strain evidence="5 6">A37T2</strain>
    </source>
</reference>
<dbReference type="OrthoDB" id="9804055at2"/>
<dbReference type="InterPro" id="IPR036390">
    <property type="entry name" value="WH_DNA-bd_sf"/>
</dbReference>
<evidence type="ECO:0000313" key="6">
    <source>
        <dbReference type="Proteomes" id="UP000242818"/>
    </source>
</evidence>
<dbReference type="SUPFAM" id="SSF46785">
    <property type="entry name" value="Winged helix' DNA-binding domain"/>
    <property type="match status" value="1"/>
</dbReference>
<dbReference type="InterPro" id="IPR052526">
    <property type="entry name" value="HTH-type_Bedaq_tolerance"/>
</dbReference>
<dbReference type="Gene3D" id="1.10.287.100">
    <property type="match status" value="1"/>
</dbReference>
<dbReference type="PROSITE" id="PS50995">
    <property type="entry name" value="HTH_MARR_2"/>
    <property type="match status" value="1"/>
</dbReference>
<keyword evidence="1" id="KW-0805">Transcription regulation</keyword>
<dbReference type="InterPro" id="IPR036388">
    <property type="entry name" value="WH-like_DNA-bd_sf"/>
</dbReference>
<dbReference type="STRING" id="1335309.GA0116948_105123"/>